<dbReference type="Pfam" id="PF13181">
    <property type="entry name" value="TPR_8"/>
    <property type="match status" value="1"/>
</dbReference>
<dbReference type="PROSITE" id="PS50837">
    <property type="entry name" value="NACHT"/>
    <property type="match status" value="1"/>
</dbReference>
<keyword evidence="1" id="KW-0677">Repeat</keyword>
<dbReference type="PANTHER" id="PTHR19959">
    <property type="entry name" value="KINESIN LIGHT CHAIN"/>
    <property type="match status" value="1"/>
</dbReference>
<dbReference type="InterPro" id="IPR056884">
    <property type="entry name" value="NPHP3-like_N"/>
</dbReference>
<dbReference type="SUPFAM" id="SSF48452">
    <property type="entry name" value="TPR-like"/>
    <property type="match status" value="4"/>
</dbReference>
<protein>
    <submittedName>
        <fullName evidence="3">TPR-like protein</fullName>
    </submittedName>
</protein>
<dbReference type="Pfam" id="PF13374">
    <property type="entry name" value="TPR_10"/>
    <property type="match status" value="3"/>
</dbReference>
<proteinExistence type="predicted"/>
<dbReference type="Gene3D" id="1.25.40.10">
    <property type="entry name" value="Tetratricopeptide repeat domain"/>
    <property type="match status" value="4"/>
</dbReference>
<evidence type="ECO:0000256" key="1">
    <source>
        <dbReference type="ARBA" id="ARBA00022737"/>
    </source>
</evidence>
<dbReference type="STRING" id="436010.A0A166DHC3"/>
<gene>
    <name evidence="3" type="ORF">FIBSPDRAFT_896348</name>
</gene>
<dbReference type="OrthoDB" id="443402at2759"/>
<evidence type="ECO:0000313" key="3">
    <source>
        <dbReference type="EMBL" id="KZP14714.1"/>
    </source>
</evidence>
<dbReference type="PANTHER" id="PTHR19959:SF119">
    <property type="entry name" value="FUNGAL LIPASE-LIKE DOMAIN-CONTAINING PROTEIN"/>
    <property type="match status" value="1"/>
</dbReference>
<dbReference type="InterPro" id="IPR011990">
    <property type="entry name" value="TPR-like_helical_dom_sf"/>
</dbReference>
<dbReference type="Pfam" id="PF24883">
    <property type="entry name" value="NPHP3_N"/>
    <property type="match status" value="1"/>
</dbReference>
<reference evidence="3 4" key="1">
    <citation type="journal article" date="2016" name="Mol. Biol. Evol.">
        <title>Comparative Genomics of Early-Diverging Mushroom-Forming Fungi Provides Insights into the Origins of Lignocellulose Decay Capabilities.</title>
        <authorList>
            <person name="Nagy L.G."/>
            <person name="Riley R."/>
            <person name="Tritt A."/>
            <person name="Adam C."/>
            <person name="Daum C."/>
            <person name="Floudas D."/>
            <person name="Sun H."/>
            <person name="Yadav J.S."/>
            <person name="Pangilinan J."/>
            <person name="Larsson K.H."/>
            <person name="Matsuura K."/>
            <person name="Barry K."/>
            <person name="Labutti K."/>
            <person name="Kuo R."/>
            <person name="Ohm R.A."/>
            <person name="Bhattacharya S.S."/>
            <person name="Shirouzu T."/>
            <person name="Yoshinaga Y."/>
            <person name="Martin F.M."/>
            <person name="Grigoriev I.V."/>
            <person name="Hibbett D.S."/>
        </authorList>
    </citation>
    <scope>NUCLEOTIDE SEQUENCE [LARGE SCALE GENOMIC DNA]</scope>
    <source>
        <strain evidence="3 4">CBS 109695</strain>
    </source>
</reference>
<dbReference type="SMART" id="SM00028">
    <property type="entry name" value="TPR"/>
    <property type="match status" value="8"/>
</dbReference>
<organism evidence="3 4">
    <name type="scientific">Athelia psychrophila</name>
    <dbReference type="NCBI Taxonomy" id="1759441"/>
    <lineage>
        <taxon>Eukaryota</taxon>
        <taxon>Fungi</taxon>
        <taxon>Dikarya</taxon>
        <taxon>Basidiomycota</taxon>
        <taxon>Agaricomycotina</taxon>
        <taxon>Agaricomycetes</taxon>
        <taxon>Agaricomycetidae</taxon>
        <taxon>Atheliales</taxon>
        <taxon>Atheliaceae</taxon>
        <taxon>Athelia</taxon>
    </lineage>
</organism>
<dbReference type="InterPro" id="IPR027417">
    <property type="entry name" value="P-loop_NTPase"/>
</dbReference>
<evidence type="ECO:0000313" key="4">
    <source>
        <dbReference type="Proteomes" id="UP000076532"/>
    </source>
</evidence>
<dbReference type="Gene3D" id="3.40.50.300">
    <property type="entry name" value="P-loop containing nucleotide triphosphate hydrolases"/>
    <property type="match status" value="1"/>
</dbReference>
<dbReference type="EMBL" id="KV417613">
    <property type="protein sequence ID" value="KZP14714.1"/>
    <property type="molecule type" value="Genomic_DNA"/>
</dbReference>
<dbReference type="SUPFAM" id="SSF52540">
    <property type="entry name" value="P-loop containing nucleoside triphosphate hydrolases"/>
    <property type="match status" value="1"/>
</dbReference>
<sequence length="1270" mass="140691">MIWRPPDLIFGFRVELQVIYHFYIYYVNGKEVCTSQRKTREPPPRWKEQKRLIVIFRQSLLAKRFPVKKYIVAEFNGKGVDLLDNSTEHEMRAESGDSVASRISVRLDYSSESHAEFMKAVDGDMSRIGVQGSDAAQTTMPIAGQLGTVLQKIVPIVDQFAGSHPVLNAAWTVLSAAYKVMQTQIAEDGAVRDLLESLREMAGVAGACPNLPEVGGTIDVIEEIGRTTLEAALLIHEYAGPSVRGKTSIFARTAKHSWTDMSSRVAQCQKQCKDLIAMFDRRLHLDTNLRVKGLQDTQTKIVLDKLAYAEGASWDPTMACLPGTRATILSIIHPWARSLDGRNVLWLKGVAGSGKSAIAHTIAQSLHKDGRLASSFFFNGNVASRNTSQLLVTTIARDIAMIHPAIAADIRMTLEEDPSLASASLSRQFEAFISGPLRRHPIERSFVIVIDALDEIIHEGSAMELLTILRDETFKLPPQLRILITSRPTRDIIDYLSKKSHIVSHVIDIASVESGLDIEAYIGHQLRDEILHKRMGSPHSTKVLIRDLTNLAEGLFIWIVTVFRYLRNADNPEGKLRALLSKTATPGRLDPSKIMDALYTVILEICGDWQDPEFCEGYRMLMGAIMSAKRPLSLAALRALHGGTLMLSPGIFGVSEQLLYCCEYWSDHVSDVDEPDAAIAKAVQGFLLRHNIMWIEIVSSMSVFRGSLAVWRWLQVRAPEFKDQSDESQASILLSLSRRFKYAGRLEEALLASQDTVDLGRALVAEQPAAFNSHLASFLNELSMHLSALGLHDEALAANEEALDLYRALAAERPAVFNVDLARSLSNLSMYLSALGRHEEAVAETKEALDLYRALAAERPAVFNADFARSLSNLSMYLSALGRHEEAAAETREALDLYRALAAERPVVFDGDLAWSLGNLSMYLSALGWHEEAVAETKEALHLYRALAAGRPVVFNPDLARSLSNLSAYLPALGRHEEAVAVIKEALDLYRALAAERPAVFNVELARSLFNLSMYLSALGRHEEAVAETKEAVYLYRVLAAERPAVFNADLARCLSNLSMYLSALGWHEEALAETKGALDLFRVLAVERPATFNTNLTGSLNTLSCHLLDLNRHEEALVAITEALYIYRTLAEERTSAFNFDLACYLDTLSTCLSHLGRGEEALAAVQEAVDLCRALGPDSERPAGFNQSLYLFLINLSARLSYLCRWQDGLTAIHEAADFRRALAAEPPAVPDVELAKSVEQYSTFLLKAGHKEEARLILLELSELKML</sequence>
<dbReference type="InterPro" id="IPR019734">
    <property type="entry name" value="TPR_rpt"/>
</dbReference>
<evidence type="ECO:0000259" key="2">
    <source>
        <dbReference type="PROSITE" id="PS50837"/>
    </source>
</evidence>
<name>A0A166DHC3_9AGAM</name>
<accession>A0A166DHC3</accession>
<feature type="domain" description="NACHT" evidence="2">
    <location>
        <begin position="343"/>
        <end position="488"/>
    </location>
</feature>
<keyword evidence="4" id="KW-1185">Reference proteome</keyword>
<dbReference type="InterPro" id="IPR007111">
    <property type="entry name" value="NACHT_NTPase"/>
</dbReference>
<dbReference type="AlphaFoldDB" id="A0A166DHC3"/>
<dbReference type="Proteomes" id="UP000076532">
    <property type="component" value="Unassembled WGS sequence"/>
</dbReference>